<feature type="compositionally biased region" description="Polar residues" evidence="18">
    <location>
        <begin position="402"/>
        <end position="413"/>
    </location>
</feature>
<feature type="region of interest" description="Disordered" evidence="18">
    <location>
        <begin position="291"/>
        <end position="866"/>
    </location>
</feature>
<feature type="compositionally biased region" description="Polar residues" evidence="18">
    <location>
        <begin position="1062"/>
        <end position="1084"/>
    </location>
</feature>
<feature type="compositionally biased region" description="Basic and acidic residues" evidence="18">
    <location>
        <begin position="857"/>
        <end position="866"/>
    </location>
</feature>
<feature type="compositionally biased region" description="Polar residues" evidence="18">
    <location>
        <begin position="177"/>
        <end position="229"/>
    </location>
</feature>
<evidence type="ECO:0000313" key="20">
    <source>
        <dbReference type="Proteomes" id="UP000694700"/>
    </source>
</evidence>
<keyword evidence="10" id="KW-0496">Mitochondrion</keyword>
<keyword evidence="5" id="KW-0678">Repressor</keyword>
<feature type="compositionally biased region" description="Low complexity" evidence="18">
    <location>
        <begin position="1269"/>
        <end position="1280"/>
    </location>
</feature>
<dbReference type="GO" id="GO:0008625">
    <property type="term" value="P:extrinsic apoptotic signaling pathway via death domain receptors"/>
    <property type="evidence" value="ECO:0007669"/>
    <property type="project" value="UniProtKB-ARBA"/>
</dbReference>
<evidence type="ECO:0000256" key="1">
    <source>
        <dbReference type="ARBA" id="ARBA00004173"/>
    </source>
</evidence>
<feature type="region of interest" description="Disordered" evidence="18">
    <location>
        <begin position="1124"/>
        <end position="1286"/>
    </location>
</feature>
<dbReference type="GO" id="GO:0005739">
    <property type="term" value="C:mitochondrion"/>
    <property type="evidence" value="ECO:0007669"/>
    <property type="project" value="UniProtKB-SubCell"/>
</dbReference>
<dbReference type="FunFam" id="1.10.10.60:FF:000265">
    <property type="entry name" value="CASP8-associated protein 2 isoform X1"/>
    <property type="match status" value="1"/>
</dbReference>
<feature type="compositionally biased region" description="Basic and acidic residues" evidence="18">
    <location>
        <begin position="687"/>
        <end position="701"/>
    </location>
</feature>
<evidence type="ECO:0000256" key="15">
    <source>
        <dbReference type="ARBA" id="ARBA00069865"/>
    </source>
</evidence>
<feature type="compositionally biased region" description="Polar residues" evidence="18">
    <location>
        <begin position="702"/>
        <end position="715"/>
    </location>
</feature>
<evidence type="ECO:0000256" key="8">
    <source>
        <dbReference type="ARBA" id="ARBA00022990"/>
    </source>
</evidence>
<feature type="region of interest" description="Disordered" evidence="18">
    <location>
        <begin position="177"/>
        <end position="254"/>
    </location>
</feature>
<keyword evidence="7" id="KW-0053">Apoptosis</keyword>
<evidence type="ECO:0000256" key="9">
    <source>
        <dbReference type="ARBA" id="ARBA00023015"/>
    </source>
</evidence>
<feature type="compositionally biased region" description="Polar residues" evidence="18">
    <location>
        <begin position="448"/>
        <end position="459"/>
    </location>
</feature>
<feature type="compositionally biased region" description="Basic and acidic residues" evidence="18">
    <location>
        <begin position="553"/>
        <end position="587"/>
    </location>
</feature>
<organism evidence="19 20">
    <name type="scientific">Cyprinus carpio</name>
    <name type="common">Common carp</name>
    <dbReference type="NCBI Taxonomy" id="7962"/>
    <lineage>
        <taxon>Eukaryota</taxon>
        <taxon>Metazoa</taxon>
        <taxon>Chordata</taxon>
        <taxon>Craniata</taxon>
        <taxon>Vertebrata</taxon>
        <taxon>Euteleostomi</taxon>
        <taxon>Actinopterygii</taxon>
        <taxon>Neopterygii</taxon>
        <taxon>Teleostei</taxon>
        <taxon>Ostariophysi</taxon>
        <taxon>Cypriniformes</taxon>
        <taxon>Cyprinidae</taxon>
        <taxon>Cyprininae</taxon>
        <taxon>Cyprinus</taxon>
    </lineage>
</organism>
<evidence type="ECO:0000256" key="16">
    <source>
        <dbReference type="ARBA" id="ARBA00078515"/>
    </source>
</evidence>
<evidence type="ECO:0000313" key="19">
    <source>
        <dbReference type="Ensembl" id="ENSCCRP00015061844.1"/>
    </source>
</evidence>
<feature type="compositionally biased region" description="Polar residues" evidence="18">
    <location>
        <begin position="236"/>
        <end position="253"/>
    </location>
</feature>
<evidence type="ECO:0000256" key="5">
    <source>
        <dbReference type="ARBA" id="ARBA00022491"/>
    </source>
</evidence>
<evidence type="ECO:0000256" key="3">
    <source>
        <dbReference type="ARBA" id="ARBA00004496"/>
    </source>
</evidence>
<keyword evidence="13" id="KW-0539">Nucleus</keyword>
<feature type="compositionally biased region" description="Polar residues" evidence="18">
    <location>
        <begin position="476"/>
        <end position="485"/>
    </location>
</feature>
<dbReference type="InterPro" id="IPR009057">
    <property type="entry name" value="Homeodomain-like_sf"/>
</dbReference>
<evidence type="ECO:0000256" key="6">
    <source>
        <dbReference type="ARBA" id="ARBA00022553"/>
    </source>
</evidence>
<evidence type="ECO:0000256" key="2">
    <source>
        <dbReference type="ARBA" id="ARBA00004322"/>
    </source>
</evidence>
<evidence type="ECO:0000256" key="12">
    <source>
        <dbReference type="ARBA" id="ARBA00023163"/>
    </source>
</evidence>
<evidence type="ECO:0000256" key="7">
    <source>
        <dbReference type="ARBA" id="ARBA00022703"/>
    </source>
</evidence>
<evidence type="ECO:0000256" key="4">
    <source>
        <dbReference type="ARBA" id="ARBA00022490"/>
    </source>
</evidence>
<keyword evidence="17" id="KW-0175">Coiled coil</keyword>
<feature type="compositionally biased region" description="Polar residues" evidence="18">
    <location>
        <begin position="753"/>
        <end position="766"/>
    </location>
</feature>
<dbReference type="GO" id="GO:0016605">
    <property type="term" value="C:PML body"/>
    <property type="evidence" value="ECO:0007669"/>
    <property type="project" value="UniProtKB-SubCell"/>
</dbReference>
<dbReference type="InterPro" id="IPR049257">
    <property type="entry name" value="Gon4l/CASP8AP2_myb-like"/>
</dbReference>
<dbReference type="GO" id="GO:0036337">
    <property type="term" value="P:Fas signaling pathway"/>
    <property type="evidence" value="ECO:0007669"/>
    <property type="project" value="TreeGrafter"/>
</dbReference>
<dbReference type="Gene3D" id="1.10.10.60">
    <property type="entry name" value="Homeodomain-like"/>
    <property type="match status" value="1"/>
</dbReference>
<proteinExistence type="predicted"/>
<dbReference type="Proteomes" id="UP000694700">
    <property type="component" value="Unplaced"/>
</dbReference>
<feature type="compositionally biased region" description="Basic and acidic residues" evidence="18">
    <location>
        <begin position="1165"/>
        <end position="1180"/>
    </location>
</feature>
<keyword evidence="12" id="KW-0804">Transcription</keyword>
<feature type="compositionally biased region" description="Low complexity" evidence="18">
    <location>
        <begin position="420"/>
        <end position="447"/>
    </location>
</feature>
<feature type="compositionally biased region" description="Basic and acidic residues" evidence="18">
    <location>
        <begin position="831"/>
        <end position="848"/>
    </location>
</feature>
<protein>
    <recommendedName>
        <fullName evidence="15">CASP8-associated protein 2</fullName>
    </recommendedName>
    <alternativeName>
        <fullName evidence="16">FLICE-associated huge protein</fullName>
    </alternativeName>
</protein>
<feature type="region of interest" description="Disordered" evidence="18">
    <location>
        <begin position="914"/>
        <end position="1037"/>
    </location>
</feature>
<evidence type="ECO:0000256" key="13">
    <source>
        <dbReference type="ARBA" id="ARBA00023242"/>
    </source>
</evidence>
<evidence type="ECO:0000256" key="17">
    <source>
        <dbReference type="SAM" id="Coils"/>
    </source>
</evidence>
<feature type="compositionally biased region" description="Polar residues" evidence="18">
    <location>
        <begin position="965"/>
        <end position="988"/>
    </location>
</feature>
<dbReference type="Ensembl" id="ENSCCRT00015063869.1">
    <property type="protein sequence ID" value="ENSCCRP00015061844.1"/>
    <property type="gene ID" value="ENSCCRG00015025263.1"/>
</dbReference>
<evidence type="ECO:0000256" key="11">
    <source>
        <dbReference type="ARBA" id="ARBA00023159"/>
    </source>
</evidence>
<feature type="compositionally biased region" description="Basic residues" evidence="18">
    <location>
        <begin position="1910"/>
        <end position="1928"/>
    </location>
</feature>
<accession>A0A8C1W7A7</accession>
<feature type="region of interest" description="Disordered" evidence="18">
    <location>
        <begin position="1055"/>
        <end position="1107"/>
    </location>
</feature>
<dbReference type="PANTHER" id="PTHR15489">
    <property type="entry name" value="CASPASE 8 ASSOCIATED PROTEIN 2"/>
    <property type="match status" value="1"/>
</dbReference>
<keyword evidence="6" id="KW-0597">Phosphoprotein</keyword>
<feature type="compositionally biased region" description="Basic and acidic residues" evidence="18">
    <location>
        <begin position="501"/>
        <end position="544"/>
    </location>
</feature>
<dbReference type="Pfam" id="PF21227">
    <property type="entry name" value="Myb_DNA-binding_7"/>
    <property type="match status" value="1"/>
</dbReference>
<reference evidence="19" key="1">
    <citation type="submission" date="2025-08" db="UniProtKB">
        <authorList>
            <consortium name="Ensembl"/>
        </authorList>
    </citation>
    <scope>IDENTIFICATION</scope>
</reference>
<keyword evidence="14" id="KW-0131">Cell cycle</keyword>
<feature type="compositionally biased region" description="Acidic residues" evidence="18">
    <location>
        <begin position="1202"/>
        <end position="1220"/>
    </location>
</feature>
<evidence type="ECO:0000256" key="14">
    <source>
        <dbReference type="ARBA" id="ARBA00023306"/>
    </source>
</evidence>
<dbReference type="InterPro" id="IPR039674">
    <property type="entry name" value="FLASH"/>
</dbReference>
<feature type="compositionally biased region" description="Basic and acidic residues" evidence="18">
    <location>
        <begin position="600"/>
        <end position="631"/>
    </location>
</feature>
<dbReference type="GO" id="GO:0003714">
    <property type="term" value="F:transcription corepressor activity"/>
    <property type="evidence" value="ECO:0007669"/>
    <property type="project" value="TreeGrafter"/>
</dbReference>
<feature type="compositionally biased region" description="Polar residues" evidence="18">
    <location>
        <begin position="723"/>
        <end position="736"/>
    </location>
</feature>
<feature type="compositionally biased region" description="Basic residues" evidence="18">
    <location>
        <begin position="1935"/>
        <end position="1944"/>
    </location>
</feature>
<dbReference type="SUPFAM" id="SSF46689">
    <property type="entry name" value="Homeodomain-like"/>
    <property type="match status" value="1"/>
</dbReference>
<dbReference type="PANTHER" id="PTHR15489:SF2">
    <property type="entry name" value="CASP8-ASSOCIATED PROTEIN 2"/>
    <property type="match status" value="1"/>
</dbReference>
<feature type="coiled-coil region" evidence="17">
    <location>
        <begin position="115"/>
        <end position="149"/>
    </location>
</feature>
<name>A0A8C1W7A7_CYPCA</name>
<feature type="compositionally biased region" description="Basic and acidic residues" evidence="18">
    <location>
        <begin position="642"/>
        <end position="658"/>
    </location>
</feature>
<feature type="compositionally biased region" description="Polar residues" evidence="18">
    <location>
        <begin position="1153"/>
        <end position="1163"/>
    </location>
</feature>
<evidence type="ECO:0000256" key="18">
    <source>
        <dbReference type="SAM" id="MobiDB-lite"/>
    </source>
</evidence>
<keyword evidence="9" id="KW-0805">Transcription regulation</keyword>
<feature type="compositionally biased region" description="Polar residues" evidence="18">
    <location>
        <begin position="306"/>
        <end position="343"/>
    </location>
</feature>
<feature type="compositionally biased region" description="Basic and acidic residues" evidence="18">
    <location>
        <begin position="355"/>
        <end position="382"/>
    </location>
</feature>
<sequence>MDLMDELYGDLDDKPFGTLHHNEDSVDIYSGLENSPKIDGHRGKVNPLLSPHTMESMDIYEDIIREEQEEKEATYNEVCDLSFEYGCMACYCFGFAFKSEEMDRKVMLSHCTYLLLQLKQKFDEAQKQVKELLSQLQLLQTKNSSLNSENILLKKNICSLIKTARMEIVRKDGEISRLSNRSGQGSYGQNVQRSQMESGPTTTRPSLNNSTSSVLKSQGSRQDNVMNEVNQHKGRNSMSDHCTYPPTTSTTAPQPFEVLQRCPRTGLDSPLQCQNKSAAKSDIKTVDCSQTPTVQQEQEYAPVHPNRTSESVKNPTTSTVADVSDALKTNDSALRVPDTTTDCSLEDNKNSPSKQADKLEKPQKCTSRDKECNSKDKNESQKSQRRVNSKSGRTEKELIKDSSVSNENRNQQPEVPVILKSSEQSKSPSSQSHKASPSVSSQSSRSSVKTTADVETQSKGHMHNLNADRTSRETKSSGLSSTTCTVVDEASHSQNHKGKKRDASGHERNKEKSSSAERRSSRTERSRDHEQKRPKESDRSKRNEGNSSSSSSSKERSNRSDSSKEYERRSVREKDNKAEDKRSKKQVDASGQAFSSAKCDFQREGVYNEKSSKSKGSHSYDKARKMEDLKCPVKNGNCFGDKGIDKDRERKKGGLLEHRVHKHKASKNALIKDNRKNSPKKHNVVRKGQDSKNEQDGHLETESPSMVAVSSNPCKTTEDNSPNRKLSFMETLNLTLSPLKKQKQSSDSREASGVTSEDASPENSRLSDPGEEFFVIDELQSSQDNVEQEDEDPVPTAPAKKEDLTSSCKQSGQVVDFLTAVGSEKPSGEQTKLDVQEKNATKSQEAVDRAPAFVESAEEKKNKITESDVLDKDSLSKLTLTRESPNRVCHNGTEDSQGIIDNSVVCNTSPIKTSEVAVSDNIPDSRVEGYEQQDPFTNVSEENVSEEIQRSPPIKSQDLPPGSNGICQDNASSSDKAQSIPKINSSRISDSSVNMEVSSSTISADLDDPSKVICDFEEVDTSKQDSKGAGEAIETSKMIEIPHSYENLKLSEKYHQSPLWGENNTAPNDSTTVGEETMSSSQPGFSEPDSTEKEEQNTKSSNPVLFCPDEDSMMLTLRNIKVIPEPLSPLTSPVRQVKKVQPQRAEKQPHVKSLNNDLSTVTTGCDKDEVIMDMNKENKSPDSSVTAPSYKGTKDAHSASGTEEDELEDGEIVSESEEEGPLFIQTPPREKDKSTSGTDSSPKLSAVGKRVSQKKSCIPAKYSERSKSSKSSASNNSPTSSKRRFKTVSPPLKAAVYTIDGFMDMLGSIRVELRKKYMKLQKNVTKTAFCCIVDMSQASFIEFINAVDLAKLCCQGNGIKVRLNKIISSIMSKVTKNGIVNRIFEQRAGDLKQKLWTFVDGQFEFLFKELNTALKSGSEKNASFENKTPTLKRKEIECEVVEKEPFNTPGHLHRAKMSKVDTGSFVREAPPNNLPGRGLGSRGKNIKAVMNEDDQVATTHQLPTLSSERSVHEGTSGSETRISSYVQRLSHNGPIQDFEILTEQQTTSLTFNLVSDSQMGEIFKCLLQGSDLLESSVPIGDNTSWPLSTPRKEGLPGESLIGIMTPNKTTPSKFITSWPSISPYKFASNNKMLVDPTILDESCLLEVPSNSEPCQLSLQKSYSILAEDLAVSLTIPSPLKSDSHLSFLHPGTGQPLSAPNSVLSAHYSEDALLDGEDATEQDIHLSLDTDNSSCGSSPSRTWEASDPPSFQFQPNLQMQAVVMERSNDHFIVRIRRTSSGPFESSRNEGKAAPELAECQEPFLKPILTLTHEDLGSTPGEKSNKIPAIVNESCHISDKAIEAQQSSQKSSSEGVCDNSSRNNAERVSQEACVTAHEESSATENEISEVVSGKVKSAIQSSSAPESAERVSRKRKKHRSAPKAKRQKVKKSQDKHSKSRHKKRLKSSKEKHSKIAEPQVSPSSLSAKNVIRKKGEVVVTWTRDEDRDILIELKMKGTSPKTFAALSKRLKKSAEQIEERFSQLMKLFKKKGKMEN</sequence>
<keyword evidence="11" id="KW-0010">Activator</keyword>
<keyword evidence="4" id="KW-0963">Cytoplasm</keyword>
<feature type="compositionally biased region" description="Low complexity" evidence="18">
    <location>
        <begin position="989"/>
        <end position="1003"/>
    </location>
</feature>
<feature type="region of interest" description="Disordered" evidence="18">
    <location>
        <begin position="1840"/>
        <end position="1965"/>
    </location>
</feature>
<dbReference type="CDD" id="cd12202">
    <property type="entry name" value="CASP8AP2"/>
    <property type="match status" value="1"/>
</dbReference>
<comment type="subcellular location">
    <subcellularLocation>
        <location evidence="3">Cytoplasm</location>
    </subcellularLocation>
    <subcellularLocation>
        <location evidence="1">Mitochondrion</location>
    </subcellularLocation>
    <subcellularLocation>
        <location evidence="2">Nucleus</location>
        <location evidence="2">PML body</location>
    </subcellularLocation>
</comment>
<evidence type="ECO:0000256" key="10">
    <source>
        <dbReference type="ARBA" id="ARBA00023128"/>
    </source>
</evidence>
<keyword evidence="8" id="KW-0007">Acetylation</keyword>